<evidence type="ECO:0000259" key="2">
    <source>
        <dbReference type="PROSITE" id="PS50020"/>
    </source>
</evidence>
<dbReference type="Proteomes" id="UP001165085">
    <property type="component" value="Unassembled WGS sequence"/>
</dbReference>
<feature type="region of interest" description="Disordered" evidence="1">
    <location>
        <begin position="62"/>
        <end position="91"/>
    </location>
</feature>
<reference evidence="4" key="1">
    <citation type="journal article" date="2023" name="Commun. Biol.">
        <title>Genome analysis of Parmales, the sister group of diatoms, reveals the evolutionary specialization of diatoms from phago-mixotrophs to photoautotrophs.</title>
        <authorList>
            <person name="Ban H."/>
            <person name="Sato S."/>
            <person name="Yoshikawa S."/>
            <person name="Yamada K."/>
            <person name="Nakamura Y."/>
            <person name="Ichinomiya M."/>
            <person name="Sato N."/>
            <person name="Blanc-Mathieu R."/>
            <person name="Endo H."/>
            <person name="Kuwata A."/>
            <person name="Ogata H."/>
        </authorList>
    </citation>
    <scope>NUCLEOTIDE SEQUENCE [LARGE SCALE GENOMIC DNA]</scope>
    <source>
        <strain evidence="4">NIES 3701</strain>
    </source>
</reference>
<dbReference type="CDD" id="cd00201">
    <property type="entry name" value="WW"/>
    <property type="match status" value="1"/>
</dbReference>
<organism evidence="3 4">
    <name type="scientific">Triparma strigata</name>
    <dbReference type="NCBI Taxonomy" id="1606541"/>
    <lineage>
        <taxon>Eukaryota</taxon>
        <taxon>Sar</taxon>
        <taxon>Stramenopiles</taxon>
        <taxon>Ochrophyta</taxon>
        <taxon>Bolidophyceae</taxon>
        <taxon>Parmales</taxon>
        <taxon>Triparmaceae</taxon>
        <taxon>Triparma</taxon>
    </lineage>
</organism>
<feature type="compositionally biased region" description="Pro residues" evidence="1">
    <location>
        <begin position="340"/>
        <end position="349"/>
    </location>
</feature>
<evidence type="ECO:0000313" key="4">
    <source>
        <dbReference type="Proteomes" id="UP001165085"/>
    </source>
</evidence>
<feature type="region of interest" description="Disordered" evidence="1">
    <location>
        <begin position="229"/>
        <end position="250"/>
    </location>
</feature>
<dbReference type="PROSITE" id="PS50020">
    <property type="entry name" value="WW_DOMAIN_2"/>
    <property type="match status" value="1"/>
</dbReference>
<feature type="domain" description="WW" evidence="2">
    <location>
        <begin position="101"/>
        <end position="129"/>
    </location>
</feature>
<name>A0A9W7BFW0_9STRA</name>
<evidence type="ECO:0000313" key="3">
    <source>
        <dbReference type="EMBL" id="GMH85405.1"/>
    </source>
</evidence>
<feature type="compositionally biased region" description="Low complexity" evidence="1">
    <location>
        <begin position="318"/>
        <end position="339"/>
    </location>
</feature>
<dbReference type="SUPFAM" id="SSF51045">
    <property type="entry name" value="WW domain"/>
    <property type="match status" value="1"/>
</dbReference>
<dbReference type="InterPro" id="IPR036020">
    <property type="entry name" value="WW_dom_sf"/>
</dbReference>
<feature type="region of interest" description="Disordered" evidence="1">
    <location>
        <begin position="307"/>
        <end position="362"/>
    </location>
</feature>
<keyword evidence="4" id="KW-1185">Reference proteome</keyword>
<feature type="region of interest" description="Disordered" evidence="1">
    <location>
        <begin position="131"/>
        <end position="199"/>
    </location>
</feature>
<accession>A0A9W7BFW0</accession>
<protein>
    <recommendedName>
        <fullName evidence="2">WW domain-containing protein</fullName>
    </recommendedName>
</protein>
<dbReference type="EMBL" id="BRXY01000303">
    <property type="protein sequence ID" value="GMH85405.1"/>
    <property type="molecule type" value="Genomic_DNA"/>
</dbReference>
<evidence type="ECO:0000256" key="1">
    <source>
        <dbReference type="SAM" id="MobiDB-lite"/>
    </source>
</evidence>
<feature type="compositionally biased region" description="Basic and acidic residues" evidence="1">
    <location>
        <begin position="77"/>
        <end position="91"/>
    </location>
</feature>
<dbReference type="PROSITE" id="PS01159">
    <property type="entry name" value="WW_DOMAIN_1"/>
    <property type="match status" value="1"/>
</dbReference>
<sequence>MSLEEIVPNGTKVKRSFGPLGVYTGVVDGSRLVGSSRLYHVTYSDGDDEELESAILLASIADNQGDDSSTSSEEGMEDKKSILSSAERESTISEGDNVEKWYAYWDADYGRHYYYNPTTEVTQWVMPDNYVAEDGDSESDRPDSKGSPAVDPSLRKSYSQSISDASGEKENDRFGAHSPLVTEATPTGRMATTSASSSSIDEMQMQMMADREKDTTPEILTQGNKFINQRTPTPQISETPPNLLPNDGGIGIRRGKRVSISDEIDYSYGGGPIDVEKEELRSSKIKIAMYLLMMLFAVMTITFSVSLSTPPETPPSQQPQQQQQQQRSPFPVPQSSSPILSPPTSPPTAPKSTSPSKKKWRPWRYDGDWLDILDGIGLE</sequence>
<dbReference type="Pfam" id="PF00397">
    <property type="entry name" value="WW"/>
    <property type="match status" value="1"/>
</dbReference>
<feature type="compositionally biased region" description="Polar residues" evidence="1">
    <location>
        <begin position="229"/>
        <end position="240"/>
    </location>
</feature>
<feature type="compositionally biased region" description="Polar residues" evidence="1">
    <location>
        <begin position="190"/>
        <end position="199"/>
    </location>
</feature>
<gene>
    <name evidence="3" type="ORF">TrST_g484</name>
</gene>
<dbReference type="OrthoDB" id="437889at2759"/>
<proteinExistence type="predicted"/>
<dbReference type="SMART" id="SM00456">
    <property type="entry name" value="WW"/>
    <property type="match status" value="1"/>
</dbReference>
<dbReference type="Gene3D" id="2.20.70.10">
    <property type="match status" value="1"/>
</dbReference>
<comment type="caution">
    <text evidence="3">The sequence shown here is derived from an EMBL/GenBank/DDBJ whole genome shotgun (WGS) entry which is preliminary data.</text>
</comment>
<dbReference type="InterPro" id="IPR001202">
    <property type="entry name" value="WW_dom"/>
</dbReference>
<feature type="compositionally biased region" description="Basic and acidic residues" evidence="1">
    <location>
        <begin position="166"/>
        <end position="175"/>
    </location>
</feature>
<dbReference type="AlphaFoldDB" id="A0A9W7BFW0"/>